<organism evidence="2 3">
    <name type="scientific">Chengkuizengella axinellae</name>
    <dbReference type="NCBI Taxonomy" id="3064388"/>
    <lineage>
        <taxon>Bacteria</taxon>
        <taxon>Bacillati</taxon>
        <taxon>Bacillota</taxon>
        <taxon>Bacilli</taxon>
        <taxon>Bacillales</taxon>
        <taxon>Paenibacillaceae</taxon>
        <taxon>Chengkuizengella</taxon>
    </lineage>
</organism>
<reference evidence="2 3" key="1">
    <citation type="submission" date="2023-08" db="EMBL/GenBank/DDBJ databases">
        <authorList>
            <person name="Park J.-S."/>
        </authorList>
    </citation>
    <scope>NUCLEOTIDE SEQUENCE [LARGE SCALE GENOMIC DNA]</scope>
    <source>
        <strain evidence="2 3">2205SS18-9</strain>
    </source>
</reference>
<comment type="caution">
    <text evidence="2">The sequence shown here is derived from an EMBL/GenBank/DDBJ whole genome shotgun (WGS) entry which is preliminary data.</text>
</comment>
<dbReference type="EMBL" id="JAVAMP010000001">
    <property type="protein sequence ID" value="MDP5272640.1"/>
    <property type="molecule type" value="Genomic_DNA"/>
</dbReference>
<keyword evidence="3" id="KW-1185">Reference proteome</keyword>
<feature type="region of interest" description="Disordered" evidence="1">
    <location>
        <begin position="79"/>
        <end position="98"/>
    </location>
</feature>
<proteinExistence type="predicted"/>
<accession>A0ABT9IUY6</accession>
<dbReference type="Proteomes" id="UP001231941">
    <property type="component" value="Unassembled WGS sequence"/>
</dbReference>
<gene>
    <name evidence="2" type="ORF">Q5Y73_00830</name>
</gene>
<evidence type="ECO:0000256" key="1">
    <source>
        <dbReference type="SAM" id="MobiDB-lite"/>
    </source>
</evidence>
<evidence type="ECO:0000313" key="3">
    <source>
        <dbReference type="Proteomes" id="UP001231941"/>
    </source>
</evidence>
<dbReference type="NCBIfam" id="NF012201">
    <property type="entry name" value="WIAG-tail"/>
    <property type="match status" value="1"/>
</dbReference>
<feature type="compositionally biased region" description="Basic and acidic residues" evidence="1">
    <location>
        <begin position="82"/>
        <end position="98"/>
    </location>
</feature>
<name>A0ABT9IUY6_9BACL</name>
<dbReference type="RefSeq" id="WP_305989952.1">
    <property type="nucleotide sequence ID" value="NZ_JAVAMP010000001.1"/>
</dbReference>
<protein>
    <submittedName>
        <fullName evidence="2">WIAG-tail domain</fullName>
    </submittedName>
</protein>
<evidence type="ECO:0000313" key="2">
    <source>
        <dbReference type="EMBL" id="MDP5272640.1"/>
    </source>
</evidence>
<sequence>MKKRKKKNVKRLDANINELDWIDEKDDKEGFLKDIPIELGWFPEFPFLNDKPKKSMKKKKVKRPKPLLYTNPFEFSIEYNSSEDRDSQQPDFSYEKKEEKEKKIENIQQFNNTTFEMESAEVSTEVFIEFDEPFNNNEYVLVAMTNRSNCFTAIKEKTADFAVIEVIKLESEHHNENETIEEMDLTGELSWIAIGN</sequence>